<sequence>KYLPYWHEFFQNEVELDEMKTLKIICSFLSNPYQFEKPIIPYVEDRLQQLTNYIESNIKAIYFGLQIDELITSNRFKSFEFNSIFQNAFTKAYLKFATHIPSHSRRPLFKACQIFNPKFIHTGGIDQKNL</sequence>
<name>A0ACA9S2I1_9GLOM</name>
<gene>
    <name evidence="1" type="ORF">RPERSI_LOCUS25980</name>
</gene>
<dbReference type="EMBL" id="CAJVQC010087269">
    <property type="protein sequence ID" value="CAG8823228.1"/>
    <property type="molecule type" value="Genomic_DNA"/>
</dbReference>
<feature type="non-terminal residue" evidence="1">
    <location>
        <position position="1"/>
    </location>
</feature>
<keyword evidence="2" id="KW-1185">Reference proteome</keyword>
<accession>A0ACA9S2I1</accession>
<evidence type="ECO:0000313" key="1">
    <source>
        <dbReference type="EMBL" id="CAG8823228.1"/>
    </source>
</evidence>
<evidence type="ECO:0000313" key="2">
    <source>
        <dbReference type="Proteomes" id="UP000789920"/>
    </source>
</evidence>
<proteinExistence type="predicted"/>
<dbReference type="Proteomes" id="UP000789920">
    <property type="component" value="Unassembled WGS sequence"/>
</dbReference>
<reference evidence="1" key="1">
    <citation type="submission" date="2021-06" db="EMBL/GenBank/DDBJ databases">
        <authorList>
            <person name="Kallberg Y."/>
            <person name="Tangrot J."/>
            <person name="Rosling A."/>
        </authorList>
    </citation>
    <scope>NUCLEOTIDE SEQUENCE</scope>
    <source>
        <strain evidence="1">MA461A</strain>
    </source>
</reference>
<comment type="caution">
    <text evidence="1">The sequence shown here is derived from an EMBL/GenBank/DDBJ whole genome shotgun (WGS) entry which is preliminary data.</text>
</comment>
<organism evidence="1 2">
    <name type="scientific">Racocetra persica</name>
    <dbReference type="NCBI Taxonomy" id="160502"/>
    <lineage>
        <taxon>Eukaryota</taxon>
        <taxon>Fungi</taxon>
        <taxon>Fungi incertae sedis</taxon>
        <taxon>Mucoromycota</taxon>
        <taxon>Glomeromycotina</taxon>
        <taxon>Glomeromycetes</taxon>
        <taxon>Diversisporales</taxon>
        <taxon>Gigasporaceae</taxon>
        <taxon>Racocetra</taxon>
    </lineage>
</organism>
<protein>
    <submittedName>
        <fullName evidence="1">8724_t:CDS:1</fullName>
    </submittedName>
</protein>